<evidence type="ECO:0000256" key="2">
    <source>
        <dbReference type="ARBA" id="ARBA00022908"/>
    </source>
</evidence>
<dbReference type="GO" id="GO:0003677">
    <property type="term" value="F:DNA binding"/>
    <property type="evidence" value="ECO:0007669"/>
    <property type="project" value="UniProtKB-KW"/>
</dbReference>
<dbReference type="InterPro" id="IPR013762">
    <property type="entry name" value="Integrase-like_cat_sf"/>
</dbReference>
<dbReference type="Gene3D" id="1.10.150.130">
    <property type="match status" value="1"/>
</dbReference>
<dbReference type="PANTHER" id="PTHR30349">
    <property type="entry name" value="PHAGE INTEGRASE-RELATED"/>
    <property type="match status" value="1"/>
</dbReference>
<comment type="similarity">
    <text evidence="1">Belongs to the 'phage' integrase family.</text>
</comment>
<dbReference type="Pfam" id="PF00589">
    <property type="entry name" value="Phage_integrase"/>
    <property type="match status" value="1"/>
</dbReference>
<dbReference type="InterPro" id="IPR002104">
    <property type="entry name" value="Integrase_catalytic"/>
</dbReference>
<keyword evidence="4" id="KW-0233">DNA recombination</keyword>
<accession>A0A7M2GIC5</accession>
<dbReference type="GO" id="GO:0015074">
    <property type="term" value="P:DNA integration"/>
    <property type="evidence" value="ECO:0007669"/>
    <property type="project" value="UniProtKB-KW"/>
</dbReference>
<keyword evidence="3" id="KW-0238">DNA-binding</keyword>
<dbReference type="PANTHER" id="PTHR30349:SF41">
    <property type="entry name" value="INTEGRASE_RECOMBINASE PROTEIN MJ0367-RELATED"/>
    <property type="match status" value="1"/>
</dbReference>
<dbReference type="RefSeq" id="WP_025549285.1">
    <property type="nucleotide sequence ID" value="NZ_BATN01000038.1"/>
</dbReference>
<dbReference type="InterPro" id="IPR011010">
    <property type="entry name" value="DNA_brk_join_enz"/>
</dbReference>
<dbReference type="KEGG" id="sbar:H5V43_02195"/>
<dbReference type="EMBL" id="CP060035">
    <property type="protein sequence ID" value="QOT72007.1"/>
    <property type="molecule type" value="Genomic_DNA"/>
</dbReference>
<evidence type="ECO:0000313" key="6">
    <source>
        <dbReference type="EMBL" id="QOT72007.1"/>
    </source>
</evidence>
<sequence length="595" mass="66953">MDQVAKPRGLHLRGSVYYSRVLVPKTLVAKFGRTQIWKSLGTSDRDEAEALHLKEAANWKAAFVEASRTGGRGKPAKPLLAERVLTDADAARLARQFFDRGRTDLDRNPFSSADLDEDQREQMAEGLHMQLASLSSWRNPDAHLLVGDAVSQVLAGTGLPLVHDTASAQLLSEYLRRALIQLHSLELARLAGDYRTRVDDSFFANGQADNVVGQGTPVTQSTDLTLKDAADRYLTEELDLRSVSDKTSLKHRSLLTHIADFFGPERAVGSITRADCNQLRDTLSRLPPNFGKKTGGKRTLEQIAASNKIGNTLAWETQNNYLRMTDNLFGWMVKERLIRDNPASGINPLRRREAPETQRLPFNRGELQSIFSTPLYTGCVDDEHGFSRAGPNIVRRSRYWVPLLALFTGMRMGEVLQLTPDHVRLSAQGTNFIVLTRDMKLKTDGAEREIPIHPELERMGFLAWVEEKRKAKAGALFDDVPVSKHGYRSDIFTKRFASFLKKIDLPAARRPKLCFHSFRHTFKDALNETDASEEVKDEICGWSRAKKTGRRYGTGLSAERLKPYVEQIVFDIDLTHLVSFLPGTVRRQRAIDPSY</sequence>
<dbReference type="InterPro" id="IPR046668">
    <property type="entry name" value="DUF6538"/>
</dbReference>
<keyword evidence="2" id="KW-0229">DNA integration</keyword>
<dbReference type="SUPFAM" id="SSF56349">
    <property type="entry name" value="DNA breaking-rejoining enzymes"/>
    <property type="match status" value="1"/>
</dbReference>
<evidence type="ECO:0000259" key="5">
    <source>
        <dbReference type="PROSITE" id="PS51898"/>
    </source>
</evidence>
<feature type="domain" description="Tyr recombinase" evidence="5">
    <location>
        <begin position="355"/>
        <end position="566"/>
    </location>
</feature>
<gene>
    <name evidence="6" type="ORF">H5V43_02195</name>
</gene>
<dbReference type="GO" id="GO:0006310">
    <property type="term" value="P:DNA recombination"/>
    <property type="evidence" value="ECO:0007669"/>
    <property type="project" value="UniProtKB-KW"/>
</dbReference>
<dbReference type="Proteomes" id="UP000593663">
    <property type="component" value="Chromosome 1"/>
</dbReference>
<dbReference type="PROSITE" id="PS51898">
    <property type="entry name" value="TYR_RECOMBINASE"/>
    <property type="match status" value="1"/>
</dbReference>
<dbReference type="InterPro" id="IPR010998">
    <property type="entry name" value="Integrase_recombinase_N"/>
</dbReference>
<dbReference type="InterPro" id="IPR050090">
    <property type="entry name" value="Tyrosine_recombinase_XerCD"/>
</dbReference>
<proteinExistence type="inferred from homology"/>
<evidence type="ECO:0000256" key="3">
    <source>
        <dbReference type="ARBA" id="ARBA00023125"/>
    </source>
</evidence>
<evidence type="ECO:0000256" key="4">
    <source>
        <dbReference type="ARBA" id="ARBA00023172"/>
    </source>
</evidence>
<dbReference type="Gene3D" id="1.10.443.10">
    <property type="entry name" value="Intergrase catalytic core"/>
    <property type="match status" value="1"/>
</dbReference>
<name>A0A7M2GIC5_SPHSA</name>
<organism evidence="6 7">
    <name type="scientific">Sphingobium fuliginis (strain ATCC 27551)</name>
    <dbReference type="NCBI Taxonomy" id="336203"/>
    <lineage>
        <taxon>Bacteria</taxon>
        <taxon>Pseudomonadati</taxon>
        <taxon>Pseudomonadota</taxon>
        <taxon>Alphaproteobacteria</taxon>
        <taxon>Sphingomonadales</taxon>
        <taxon>Sphingomonadaceae</taxon>
        <taxon>Sphingobium</taxon>
    </lineage>
</organism>
<dbReference type="AlphaFoldDB" id="A0A7M2GIC5"/>
<reference evidence="7" key="1">
    <citation type="submission" date="2020-08" db="EMBL/GenBank/DDBJ databases">
        <title>Complete genome sequence of Sphingobium barthaii strain KK22, a high-molecular-weight polycyclic aromatic hydrocarbon-degrading soil bacterium.</title>
        <authorList>
            <person name="Mori J.F."/>
            <person name="Kanaly R.A."/>
        </authorList>
    </citation>
    <scope>NUCLEOTIDE SEQUENCE [LARGE SCALE GENOMIC DNA]</scope>
    <source>
        <strain evidence="7">KK22</strain>
    </source>
</reference>
<protein>
    <submittedName>
        <fullName evidence="6">Site-specific integrase</fullName>
    </submittedName>
</protein>
<dbReference type="CDD" id="cd01184">
    <property type="entry name" value="INT_C_like_1"/>
    <property type="match status" value="1"/>
</dbReference>
<evidence type="ECO:0000313" key="7">
    <source>
        <dbReference type="Proteomes" id="UP000593663"/>
    </source>
</evidence>
<evidence type="ECO:0000256" key="1">
    <source>
        <dbReference type="ARBA" id="ARBA00008857"/>
    </source>
</evidence>
<dbReference type="Pfam" id="PF20172">
    <property type="entry name" value="DUF6538"/>
    <property type="match status" value="1"/>
</dbReference>